<keyword evidence="2 5" id="KW-0812">Transmembrane</keyword>
<evidence type="ECO:0000256" key="3">
    <source>
        <dbReference type="ARBA" id="ARBA00022989"/>
    </source>
</evidence>
<dbReference type="Gene3D" id="1.50.10.150">
    <property type="entry name" value="Voltage-dependent anion channel"/>
    <property type="match status" value="1"/>
</dbReference>
<dbReference type="Pfam" id="PF03595">
    <property type="entry name" value="SLAC1"/>
    <property type="match status" value="1"/>
</dbReference>
<feature type="transmembrane region" description="Helical" evidence="5">
    <location>
        <begin position="297"/>
        <end position="313"/>
    </location>
</feature>
<feature type="transmembrane region" description="Helical" evidence="5">
    <location>
        <begin position="12"/>
        <end position="33"/>
    </location>
</feature>
<evidence type="ECO:0000256" key="2">
    <source>
        <dbReference type="ARBA" id="ARBA00022692"/>
    </source>
</evidence>
<keyword evidence="7" id="KW-1185">Reference proteome</keyword>
<feature type="transmembrane region" description="Helical" evidence="5">
    <location>
        <begin position="222"/>
        <end position="243"/>
    </location>
</feature>
<protein>
    <submittedName>
        <fullName evidence="6">TDT family transporter</fullName>
    </submittedName>
</protein>
<organism evidence="6 7">
    <name type="scientific">Shewanella atlantica</name>
    <dbReference type="NCBI Taxonomy" id="271099"/>
    <lineage>
        <taxon>Bacteria</taxon>
        <taxon>Pseudomonadati</taxon>
        <taxon>Pseudomonadota</taxon>
        <taxon>Gammaproteobacteria</taxon>
        <taxon>Alteromonadales</taxon>
        <taxon>Shewanellaceae</taxon>
        <taxon>Shewanella</taxon>
    </lineage>
</organism>
<dbReference type="CDD" id="cd09325">
    <property type="entry name" value="TDT_C4-dicarb_trans"/>
    <property type="match status" value="1"/>
</dbReference>
<dbReference type="GO" id="GO:0005886">
    <property type="term" value="C:plasma membrane"/>
    <property type="evidence" value="ECO:0007669"/>
    <property type="project" value="TreeGrafter"/>
</dbReference>
<dbReference type="OrthoDB" id="309023at2"/>
<dbReference type="GO" id="GO:0046583">
    <property type="term" value="F:monoatomic cation efflux transmembrane transporter activity"/>
    <property type="evidence" value="ECO:0007669"/>
    <property type="project" value="TreeGrafter"/>
</dbReference>
<proteinExistence type="predicted"/>
<dbReference type="AlphaFoldDB" id="A0A3S0KN63"/>
<dbReference type="PANTHER" id="PTHR37955:SF1">
    <property type="entry name" value="DEP DOMAIN-CONTAINING PROTEIN"/>
    <property type="match status" value="1"/>
</dbReference>
<evidence type="ECO:0000313" key="6">
    <source>
        <dbReference type="EMBL" id="RTR34169.1"/>
    </source>
</evidence>
<gene>
    <name evidence="6" type="ORF">EKG39_00360</name>
</gene>
<dbReference type="InterPro" id="IPR004695">
    <property type="entry name" value="SLAC1/Mae1/Ssu1/TehA"/>
</dbReference>
<comment type="subcellular location">
    <subcellularLocation>
        <location evidence="1">Membrane</location>
        <topology evidence="1">Multi-pass membrane protein</topology>
    </subcellularLocation>
</comment>
<dbReference type="InterPro" id="IPR038665">
    <property type="entry name" value="Voltage-dep_anion_channel_sf"/>
</dbReference>
<feature type="transmembrane region" description="Helical" evidence="5">
    <location>
        <begin position="45"/>
        <end position="65"/>
    </location>
</feature>
<feature type="transmembrane region" description="Helical" evidence="5">
    <location>
        <begin position="137"/>
        <end position="155"/>
    </location>
</feature>
<dbReference type="EMBL" id="RXNV01000001">
    <property type="protein sequence ID" value="RTR34169.1"/>
    <property type="molecule type" value="Genomic_DNA"/>
</dbReference>
<dbReference type="Proteomes" id="UP000282060">
    <property type="component" value="Unassembled WGS sequence"/>
</dbReference>
<keyword evidence="3 5" id="KW-1133">Transmembrane helix</keyword>
<name>A0A3S0KN63_9GAMM</name>
<feature type="transmembrane region" description="Helical" evidence="5">
    <location>
        <begin position="199"/>
        <end position="216"/>
    </location>
</feature>
<evidence type="ECO:0000256" key="4">
    <source>
        <dbReference type="ARBA" id="ARBA00023136"/>
    </source>
</evidence>
<feature type="transmembrane region" description="Helical" evidence="5">
    <location>
        <begin position="107"/>
        <end position="125"/>
    </location>
</feature>
<accession>A0A3S0KN63</accession>
<evidence type="ECO:0000256" key="5">
    <source>
        <dbReference type="SAM" id="Phobius"/>
    </source>
</evidence>
<comment type="caution">
    <text evidence="6">The sequence shown here is derived from an EMBL/GenBank/DDBJ whole genome shotgun (WGS) entry which is preliminary data.</text>
</comment>
<feature type="transmembrane region" description="Helical" evidence="5">
    <location>
        <begin position="77"/>
        <end position="101"/>
    </location>
</feature>
<reference evidence="6 7" key="1">
    <citation type="submission" date="2018-12" db="EMBL/GenBank/DDBJ databases">
        <authorList>
            <person name="Yu L."/>
        </authorList>
    </citation>
    <scope>NUCLEOTIDE SEQUENCE [LARGE SCALE GENOMIC DNA]</scope>
    <source>
        <strain evidence="6 7">HAW-EB5</strain>
    </source>
</reference>
<dbReference type="PANTHER" id="PTHR37955">
    <property type="entry name" value="TELLURITE RESISTANCE PROTEIN TEHA"/>
    <property type="match status" value="1"/>
</dbReference>
<keyword evidence="4 5" id="KW-0472">Membrane</keyword>
<evidence type="ECO:0000256" key="1">
    <source>
        <dbReference type="ARBA" id="ARBA00004141"/>
    </source>
</evidence>
<sequence length="322" mass="35331">MKATITKLSNHVSRLPTPMAGLALAIASLGWAWDSMLPNMDNRGQMIGAVLASVLLMSLVLKFVIHPRILKDELSHPVVGSVIPTFAMGLMVVSNALGQYLPAQGRYLWLFAIMIHILFLAMFIFYRAIDFKLEHMVPSWFVPPIGIIVAAVSFPGSQYEWVANATLNFGMVCYLIMLPVMLCRLIFCAPISDAAKPTIAIMAAPASLSLAGYLTINSDPSIVVVALLLSIAVLMTCVIYLAFFHLMRLPFSPGYAAFTFPMVIGATALIKAAHWLVQSFGESQFTDLIEQTAKGELLISTAVVLYVVYRYLLHYRPTALKA</sequence>
<feature type="transmembrane region" description="Helical" evidence="5">
    <location>
        <begin position="167"/>
        <end position="187"/>
    </location>
</feature>
<feature type="transmembrane region" description="Helical" evidence="5">
    <location>
        <begin position="255"/>
        <end position="277"/>
    </location>
</feature>
<dbReference type="InterPro" id="IPR052951">
    <property type="entry name" value="Tellurite_res_ion_channel"/>
</dbReference>
<dbReference type="RefSeq" id="WP_126503159.1">
    <property type="nucleotide sequence ID" value="NZ_RXNV01000001.1"/>
</dbReference>
<evidence type="ECO:0000313" key="7">
    <source>
        <dbReference type="Proteomes" id="UP000282060"/>
    </source>
</evidence>